<protein>
    <submittedName>
        <fullName evidence="4">Anti-sigma factor</fullName>
    </submittedName>
</protein>
<reference evidence="4" key="1">
    <citation type="submission" date="2017-09" db="EMBL/GenBank/DDBJ databases">
        <title>Complete Genome Sequence of ansamitocin-producing Bacterium Actinosynnema pretiosum X47.</title>
        <authorList>
            <person name="Cao G."/>
            <person name="Zong G."/>
            <person name="Zhong C."/>
            <person name="Fu J."/>
        </authorList>
    </citation>
    <scope>NUCLEOTIDE SEQUENCE [LARGE SCALE GENOMIC DNA]</scope>
    <source>
        <strain evidence="4">X47</strain>
    </source>
</reference>
<keyword evidence="1" id="KW-0805">Transcription regulation</keyword>
<evidence type="ECO:0000256" key="2">
    <source>
        <dbReference type="ARBA" id="ARBA00023163"/>
    </source>
</evidence>
<dbReference type="KEGG" id="apre:CNX65_03945"/>
<gene>
    <name evidence="4" type="ORF">CNX65_03945</name>
</gene>
<feature type="region of interest" description="Disordered" evidence="3">
    <location>
        <begin position="104"/>
        <end position="143"/>
    </location>
</feature>
<feature type="region of interest" description="Disordered" evidence="3">
    <location>
        <begin position="169"/>
        <end position="215"/>
    </location>
</feature>
<evidence type="ECO:0000313" key="5">
    <source>
        <dbReference type="Proteomes" id="UP000218505"/>
    </source>
</evidence>
<organism evidence="4 5">
    <name type="scientific">Actinosynnema pretiosum</name>
    <dbReference type="NCBI Taxonomy" id="42197"/>
    <lineage>
        <taxon>Bacteria</taxon>
        <taxon>Bacillati</taxon>
        <taxon>Actinomycetota</taxon>
        <taxon>Actinomycetes</taxon>
        <taxon>Pseudonocardiales</taxon>
        <taxon>Pseudonocardiaceae</taxon>
        <taxon>Actinosynnema</taxon>
    </lineage>
</organism>
<evidence type="ECO:0000256" key="1">
    <source>
        <dbReference type="ARBA" id="ARBA00023015"/>
    </source>
</evidence>
<dbReference type="EMBL" id="CP023445">
    <property type="protein sequence ID" value="ATE52540.1"/>
    <property type="molecule type" value="Genomic_DNA"/>
</dbReference>
<dbReference type="AlphaFoldDB" id="A0A290Z0J7"/>
<dbReference type="Gene3D" id="1.10.10.1320">
    <property type="entry name" value="Anti-sigma factor, zinc-finger domain"/>
    <property type="match status" value="1"/>
</dbReference>
<dbReference type="RefSeq" id="WP_096491542.1">
    <property type="nucleotide sequence ID" value="NZ_CP023445.1"/>
</dbReference>
<evidence type="ECO:0000313" key="4">
    <source>
        <dbReference type="EMBL" id="ATE52540.1"/>
    </source>
</evidence>
<keyword evidence="5" id="KW-1185">Reference proteome</keyword>
<sequence length="215" mass="21716">MTDLRGWGLPEQHLLPDAVVAFVDGELSASAHSRASAHLAACPFCAAEAYSQQQARSAVRSATTPCAPAGLLARLGAIPQEVDLPSAPDGLAVTEDGQLVTVQRPQRATGHQPTAFGSGPALGQSRPFGTGARIGSGGRFGSRARQGAGVVVSGLMLGALALVVPGGDDSAPQPAQGTVPVPTPAVAPAMTTVPPLPVDDGADPLRAVSHQRFTR</sequence>
<feature type="compositionally biased region" description="Low complexity" evidence="3">
    <location>
        <begin position="171"/>
        <end position="193"/>
    </location>
</feature>
<dbReference type="Proteomes" id="UP000218505">
    <property type="component" value="Chromosome"/>
</dbReference>
<keyword evidence="2" id="KW-0804">Transcription</keyword>
<dbReference type="InterPro" id="IPR041916">
    <property type="entry name" value="Anti_sigma_zinc_sf"/>
</dbReference>
<name>A0A290Z0J7_9PSEU</name>
<evidence type="ECO:0000256" key="3">
    <source>
        <dbReference type="SAM" id="MobiDB-lite"/>
    </source>
</evidence>
<accession>A0A290Z0J7</accession>
<proteinExistence type="predicted"/>